<gene>
    <name evidence="2" type="ORF">J6I44_06670</name>
</gene>
<evidence type="ECO:0000313" key="3">
    <source>
        <dbReference type="Proteomes" id="UP001207918"/>
    </source>
</evidence>
<dbReference type="RefSeq" id="WP_265765246.1">
    <property type="nucleotide sequence ID" value="NZ_JAGGJA010000003.1"/>
</dbReference>
<accession>A0ABT3PKR8</accession>
<evidence type="ECO:0000313" key="2">
    <source>
        <dbReference type="EMBL" id="MCW9706530.1"/>
    </source>
</evidence>
<evidence type="ECO:0000256" key="1">
    <source>
        <dbReference type="SAM" id="MobiDB-lite"/>
    </source>
</evidence>
<keyword evidence="3" id="KW-1185">Reference proteome</keyword>
<comment type="caution">
    <text evidence="2">The sequence shown here is derived from an EMBL/GenBank/DDBJ whole genome shotgun (WGS) entry which is preliminary data.</text>
</comment>
<feature type="region of interest" description="Disordered" evidence="1">
    <location>
        <begin position="1"/>
        <end position="30"/>
    </location>
</feature>
<dbReference type="EMBL" id="JAGGJA010000003">
    <property type="protein sequence ID" value="MCW9706530.1"/>
    <property type="molecule type" value="Genomic_DNA"/>
</dbReference>
<protein>
    <submittedName>
        <fullName evidence="2">Uncharacterized protein</fullName>
    </submittedName>
</protein>
<reference evidence="2 3" key="1">
    <citation type="submission" date="2021-03" db="EMBL/GenBank/DDBJ databases">
        <title>Aliifodinibius sp. nov., a new bacterium isolated from saline soil.</title>
        <authorList>
            <person name="Galisteo C."/>
            <person name="De La Haba R."/>
            <person name="Sanchez-Porro C."/>
            <person name="Ventosa A."/>
        </authorList>
    </citation>
    <scope>NUCLEOTIDE SEQUENCE [LARGE SCALE GENOMIC DNA]</scope>
    <source>
        <strain evidence="2 3">1BSP15-2V2</strain>
    </source>
</reference>
<organism evidence="2 3">
    <name type="scientific">Fodinibius salsisoli</name>
    <dbReference type="NCBI Taxonomy" id="2820877"/>
    <lineage>
        <taxon>Bacteria</taxon>
        <taxon>Pseudomonadati</taxon>
        <taxon>Balneolota</taxon>
        <taxon>Balneolia</taxon>
        <taxon>Balneolales</taxon>
        <taxon>Balneolaceae</taxon>
        <taxon>Fodinibius</taxon>
    </lineage>
</organism>
<sequence>MPILAQKEAKKRCYKTRQDEKALAAQPNDLAHKLRAGQREFKTKCTTEIDQLKTGREGRGTSA</sequence>
<proteinExistence type="predicted"/>
<name>A0ABT3PKR8_9BACT</name>
<dbReference type="Proteomes" id="UP001207918">
    <property type="component" value="Unassembled WGS sequence"/>
</dbReference>